<protein>
    <submittedName>
        <fullName evidence="2">FecR family protein</fullName>
    </submittedName>
</protein>
<dbReference type="Pfam" id="PF04773">
    <property type="entry name" value="FecR"/>
    <property type="match status" value="1"/>
</dbReference>
<keyword evidence="3" id="KW-1185">Reference proteome</keyword>
<dbReference type="Gene3D" id="2.60.120.1440">
    <property type="match status" value="1"/>
</dbReference>
<feature type="domain" description="FecR protein" evidence="1">
    <location>
        <begin position="47"/>
        <end position="138"/>
    </location>
</feature>
<proteinExistence type="predicted"/>
<accession>A0A4R3UV93</accession>
<comment type="caution">
    <text evidence="2">The sequence shown here is derived from an EMBL/GenBank/DDBJ whole genome shotgun (WGS) entry which is preliminary data.</text>
</comment>
<dbReference type="PANTHER" id="PTHR30273">
    <property type="entry name" value="PERIPLASMIC SIGNAL SENSOR AND SIGMA FACTOR ACTIVATOR FECR-RELATED"/>
    <property type="match status" value="1"/>
</dbReference>
<name>A0A4R3UV93_9BURK</name>
<sequence>MPDLAQLRAQAQARADKRRGRKRLAGGLGALAVAALLWQDPAYRTETWTTARGEQQRLSLRDGSALMLDSGSEIRVSWHLRSRRAQLRQGRAFFDVAKAVYRPFAVQAGSAQVDVVGTAFDIGRMGEDVSVRLYRGAVDVSLPVETPANVRTYRLEPGMAIDVASGKILRRQGLAEGIPDWAQGQLVFERQTLAQALVAIRRYRPETIVLEDPSLAELRVSGVFQIARLDQLFDLLPQIWPVQVRRDGDAIHIGKAGG</sequence>
<dbReference type="InterPro" id="IPR012373">
    <property type="entry name" value="Ferrdict_sens_TM"/>
</dbReference>
<dbReference type="AlphaFoldDB" id="A0A4R3UV93"/>
<evidence type="ECO:0000313" key="2">
    <source>
        <dbReference type="EMBL" id="TCU93914.1"/>
    </source>
</evidence>
<gene>
    <name evidence="2" type="ORF">EV686_11081</name>
</gene>
<dbReference type="Proteomes" id="UP000294692">
    <property type="component" value="Unassembled WGS sequence"/>
</dbReference>
<dbReference type="GO" id="GO:0016989">
    <property type="term" value="F:sigma factor antagonist activity"/>
    <property type="evidence" value="ECO:0007669"/>
    <property type="project" value="TreeGrafter"/>
</dbReference>
<reference evidence="2 3" key="1">
    <citation type="submission" date="2019-03" db="EMBL/GenBank/DDBJ databases">
        <title>Genomic Encyclopedia of Type Strains, Phase IV (KMG-IV): sequencing the most valuable type-strain genomes for metagenomic binning, comparative biology and taxonomic classification.</title>
        <authorList>
            <person name="Goeker M."/>
        </authorList>
    </citation>
    <scope>NUCLEOTIDE SEQUENCE [LARGE SCALE GENOMIC DNA]</scope>
    <source>
        <strain evidence="2 3">DSM 100048</strain>
    </source>
</reference>
<dbReference type="Gene3D" id="3.55.50.30">
    <property type="match status" value="1"/>
</dbReference>
<dbReference type="PANTHER" id="PTHR30273:SF2">
    <property type="entry name" value="PROTEIN FECR"/>
    <property type="match status" value="1"/>
</dbReference>
<dbReference type="EMBL" id="SMBX01000010">
    <property type="protein sequence ID" value="TCU93914.1"/>
    <property type="molecule type" value="Genomic_DNA"/>
</dbReference>
<dbReference type="InterPro" id="IPR006860">
    <property type="entry name" value="FecR"/>
</dbReference>
<organism evidence="2 3">
    <name type="scientific">Paracandidimonas soli</name>
    <dbReference type="NCBI Taxonomy" id="1917182"/>
    <lineage>
        <taxon>Bacteria</taxon>
        <taxon>Pseudomonadati</taxon>
        <taxon>Pseudomonadota</taxon>
        <taxon>Betaproteobacteria</taxon>
        <taxon>Burkholderiales</taxon>
        <taxon>Alcaligenaceae</taxon>
        <taxon>Paracandidimonas</taxon>
    </lineage>
</organism>
<evidence type="ECO:0000313" key="3">
    <source>
        <dbReference type="Proteomes" id="UP000294692"/>
    </source>
</evidence>
<evidence type="ECO:0000259" key="1">
    <source>
        <dbReference type="Pfam" id="PF04773"/>
    </source>
</evidence>